<reference evidence="1 2" key="1">
    <citation type="submission" date="2019-03" db="EMBL/GenBank/DDBJ databases">
        <title>Genomics of glacier-inhabiting Cryobacterium strains.</title>
        <authorList>
            <person name="Liu Q."/>
            <person name="Xin Y.-H."/>
        </authorList>
    </citation>
    <scope>NUCLEOTIDE SEQUENCE [LARGE SCALE GENOMIC DNA]</scope>
    <source>
        <strain evidence="1 2">Sr39</strain>
    </source>
</reference>
<dbReference type="OrthoDB" id="5113137at2"/>
<name>A0A4V3IS89_9MICO</name>
<keyword evidence="2" id="KW-1185">Reference proteome</keyword>
<dbReference type="EMBL" id="SOHJ01000015">
    <property type="protein sequence ID" value="TFD56757.1"/>
    <property type="molecule type" value="Genomic_DNA"/>
</dbReference>
<dbReference type="AlphaFoldDB" id="A0A4V3IS89"/>
<comment type="caution">
    <text evidence="1">The sequence shown here is derived from an EMBL/GenBank/DDBJ whole genome shotgun (WGS) entry which is preliminary data.</text>
</comment>
<gene>
    <name evidence="1" type="ORF">E3T39_15585</name>
</gene>
<evidence type="ECO:0000313" key="1">
    <source>
        <dbReference type="EMBL" id="TFD56757.1"/>
    </source>
</evidence>
<dbReference type="Proteomes" id="UP000298170">
    <property type="component" value="Unassembled WGS sequence"/>
</dbReference>
<organism evidence="1 2">
    <name type="scientific">Cryobacterium suzukii</name>
    <dbReference type="NCBI Taxonomy" id="1259198"/>
    <lineage>
        <taxon>Bacteria</taxon>
        <taxon>Bacillati</taxon>
        <taxon>Actinomycetota</taxon>
        <taxon>Actinomycetes</taxon>
        <taxon>Micrococcales</taxon>
        <taxon>Microbacteriaceae</taxon>
        <taxon>Cryobacterium</taxon>
    </lineage>
</organism>
<sequence length="110" mass="11436">MLTGDARLYQPAFSVQAIAAVTDANVAVTAADQTHVGDEFDVAAEGQPANRVHILDVFGIRSVAVDLPTSFPGIIDDAGMEMAYGAIAHSDPDSSTITEIVAPAYLFSLA</sequence>
<dbReference type="RefSeq" id="WP_134516819.1">
    <property type="nucleotide sequence ID" value="NZ_SOHJ01000015.1"/>
</dbReference>
<accession>A0A4V3IS89</accession>
<evidence type="ECO:0000313" key="2">
    <source>
        <dbReference type="Proteomes" id="UP000298170"/>
    </source>
</evidence>
<proteinExistence type="predicted"/>
<protein>
    <submittedName>
        <fullName evidence="1">Uncharacterized protein</fullName>
    </submittedName>
</protein>